<reference evidence="1 2" key="1">
    <citation type="submission" date="2018-07" db="EMBL/GenBank/DDBJ databases">
        <title>Genome sequence of Azospirillum sp. ATCC 49961.</title>
        <authorList>
            <person name="Sant'Anna F.H."/>
            <person name="Baldani J.I."/>
            <person name="Zilli J.E."/>
            <person name="Reis V.M."/>
            <person name="Hartmann A."/>
            <person name="Cruz L."/>
            <person name="de Souza E.M."/>
            <person name="de Oliveira Pedrosa F."/>
            <person name="Passaglia L.M.P."/>
        </authorList>
    </citation>
    <scope>NUCLEOTIDE SEQUENCE [LARGE SCALE GENOMIC DNA]</scope>
    <source>
        <strain evidence="1 2">ATCC 49961</strain>
    </source>
</reference>
<name>A0A9W7NED8_9PROT</name>
<dbReference type="OrthoDB" id="9763644at2"/>
<organism evidence="1 2">
    <name type="scientific">Roseomonas genomospecies 6</name>
    <dbReference type="NCBI Taxonomy" id="214106"/>
    <lineage>
        <taxon>Bacteria</taxon>
        <taxon>Pseudomonadati</taxon>
        <taxon>Pseudomonadota</taxon>
        <taxon>Alphaproteobacteria</taxon>
        <taxon>Acetobacterales</taxon>
        <taxon>Roseomonadaceae</taxon>
        <taxon>Roseomonas</taxon>
    </lineage>
</organism>
<accession>A0A9W7NED8</accession>
<dbReference type="EMBL" id="QOKW01000025">
    <property type="protein sequence ID" value="KAA0677286.1"/>
    <property type="molecule type" value="Genomic_DNA"/>
</dbReference>
<gene>
    <name evidence="1" type="ORF">DS843_24365</name>
</gene>
<dbReference type="RefSeq" id="WP_149471429.1">
    <property type="nucleotide sequence ID" value="NZ_QOKW01000025.1"/>
</dbReference>
<protein>
    <submittedName>
        <fullName evidence="1">Uncharacterized protein</fullName>
    </submittedName>
</protein>
<dbReference type="AlphaFoldDB" id="A0A9W7NED8"/>
<dbReference type="Proteomes" id="UP000480854">
    <property type="component" value="Unassembled WGS sequence"/>
</dbReference>
<evidence type="ECO:0000313" key="1">
    <source>
        <dbReference type="EMBL" id="KAA0677286.1"/>
    </source>
</evidence>
<sequence length="515" mass="57128">MSRLFIVGIDVDNGMPGAEIDRIISERGLFAIRYTTHSHGRDVTEVRKDDLVRFQRDNPGAGVQEYLATKKGYLSPILDSIAATDEAMTANGLVMRVTHAPMDKNRVIFVLARPWAVTDYPTQDEARKAWKSAYKAFAAWLGIEVDESCSEVARLFYLPRHAEGAPFETKVHEGRAVDIFALPTSGGANPYLDAAKGMGAATGEGETYQTLRRWAGAGFANAFLMGDFLAECAPDRLRSEFDRDAAKRHIECPYADEHTDPTKGGGTFVMNAGDGNTSAGFVVKCMHGHCADRDRLHFVEGMLRDGWFTLADMADPRWYLDVEGLEFGDLRATLLGETVLDRLTEGFDGGTALESGDGITLDYGRAALADLVRRGADDFEAIALCQTLAEKGKRLGLTKTDWRRLYRQIKDEAKATTRASDKKANSDTRPTVFVDADFREAVGKVLSVLVEGNTPPRLFKFNSTLSRVERLDRDQLSIRPLDDRKLRRESSQVVRWLKPSDGDDFREVAPPMDVI</sequence>
<proteinExistence type="predicted"/>
<keyword evidence="2" id="KW-1185">Reference proteome</keyword>
<comment type="caution">
    <text evidence="1">The sequence shown here is derived from an EMBL/GenBank/DDBJ whole genome shotgun (WGS) entry which is preliminary data.</text>
</comment>
<evidence type="ECO:0000313" key="2">
    <source>
        <dbReference type="Proteomes" id="UP000480854"/>
    </source>
</evidence>